<accession>A0AAV9TH63</accession>
<name>A0AAV9TH63_9PEZI</name>
<protein>
    <submittedName>
        <fullName evidence="1">Uncharacterized protein</fullName>
    </submittedName>
</protein>
<reference evidence="1 2" key="1">
    <citation type="submission" date="2023-04" db="EMBL/GenBank/DDBJ databases">
        <title>Colletotrichum tabacum stain YC1 causing leaf anthracnose on Nicotiana tabacum(L.) cv.</title>
        <authorList>
            <person name="Ji Z."/>
            <person name="Wang M."/>
            <person name="Zhang J."/>
            <person name="Wang N."/>
            <person name="Zhou Z."/>
        </authorList>
    </citation>
    <scope>NUCLEOTIDE SEQUENCE [LARGE SCALE GENOMIC DNA]</scope>
    <source>
        <strain evidence="1 2">YC1</strain>
    </source>
</reference>
<dbReference type="EMBL" id="JASAOK010000030">
    <property type="protein sequence ID" value="KAK6220054.1"/>
    <property type="molecule type" value="Genomic_DNA"/>
</dbReference>
<gene>
    <name evidence="1" type="ORF">QIS74_05556</name>
</gene>
<comment type="caution">
    <text evidence="1">The sequence shown here is derived from an EMBL/GenBank/DDBJ whole genome shotgun (WGS) entry which is preliminary data.</text>
</comment>
<dbReference type="AlphaFoldDB" id="A0AAV9TH63"/>
<proteinExistence type="predicted"/>
<sequence>MPFVEVEESLLVPERAANKAIDHGGSSIKRDAYCITEVVAERWRPSVAAVDMILPRAPTVPKARRDEAWDEGSAE</sequence>
<evidence type="ECO:0000313" key="2">
    <source>
        <dbReference type="Proteomes" id="UP001327957"/>
    </source>
</evidence>
<dbReference type="Proteomes" id="UP001327957">
    <property type="component" value="Unassembled WGS sequence"/>
</dbReference>
<organism evidence="1 2">
    <name type="scientific">Colletotrichum tabaci</name>
    <dbReference type="NCBI Taxonomy" id="1209068"/>
    <lineage>
        <taxon>Eukaryota</taxon>
        <taxon>Fungi</taxon>
        <taxon>Dikarya</taxon>
        <taxon>Ascomycota</taxon>
        <taxon>Pezizomycotina</taxon>
        <taxon>Sordariomycetes</taxon>
        <taxon>Hypocreomycetidae</taxon>
        <taxon>Glomerellales</taxon>
        <taxon>Glomerellaceae</taxon>
        <taxon>Colletotrichum</taxon>
        <taxon>Colletotrichum destructivum species complex</taxon>
    </lineage>
</organism>
<evidence type="ECO:0000313" key="1">
    <source>
        <dbReference type="EMBL" id="KAK6220054.1"/>
    </source>
</evidence>
<keyword evidence="2" id="KW-1185">Reference proteome</keyword>